<dbReference type="EMBL" id="LAZR01000756">
    <property type="protein sequence ID" value="KKN58567.1"/>
    <property type="molecule type" value="Genomic_DNA"/>
</dbReference>
<protein>
    <submittedName>
        <fullName evidence="1">Uncharacterized protein</fullName>
    </submittedName>
</protein>
<gene>
    <name evidence="1" type="ORF">LCGC14_0550750</name>
</gene>
<dbReference type="AlphaFoldDB" id="A0A0F9S8G3"/>
<reference evidence="1" key="1">
    <citation type="journal article" date="2015" name="Nature">
        <title>Complex archaea that bridge the gap between prokaryotes and eukaryotes.</title>
        <authorList>
            <person name="Spang A."/>
            <person name="Saw J.H."/>
            <person name="Jorgensen S.L."/>
            <person name="Zaremba-Niedzwiedzka K."/>
            <person name="Martijn J."/>
            <person name="Lind A.E."/>
            <person name="van Eijk R."/>
            <person name="Schleper C."/>
            <person name="Guy L."/>
            <person name="Ettema T.J."/>
        </authorList>
    </citation>
    <scope>NUCLEOTIDE SEQUENCE</scope>
</reference>
<evidence type="ECO:0000313" key="1">
    <source>
        <dbReference type="EMBL" id="KKN58567.1"/>
    </source>
</evidence>
<name>A0A0F9S8G3_9ZZZZ</name>
<organism evidence="1">
    <name type="scientific">marine sediment metagenome</name>
    <dbReference type="NCBI Taxonomy" id="412755"/>
    <lineage>
        <taxon>unclassified sequences</taxon>
        <taxon>metagenomes</taxon>
        <taxon>ecological metagenomes</taxon>
    </lineage>
</organism>
<accession>A0A0F9S8G3</accession>
<proteinExistence type="predicted"/>
<comment type="caution">
    <text evidence="1">The sequence shown here is derived from an EMBL/GenBank/DDBJ whole genome shotgun (WGS) entry which is preliminary data.</text>
</comment>
<sequence length="32" mass="3301">MEVLIPGLCVAGPDDLSGLTVQAVRVLALPPR</sequence>